<dbReference type="Pfam" id="PF03544">
    <property type="entry name" value="TonB_C"/>
    <property type="match status" value="1"/>
</dbReference>
<feature type="compositionally biased region" description="Gly residues" evidence="2">
    <location>
        <begin position="316"/>
        <end position="337"/>
    </location>
</feature>
<dbReference type="RefSeq" id="WP_284369671.1">
    <property type="nucleotide sequence ID" value="NZ_BSNJ01000001.1"/>
</dbReference>
<feature type="domain" description="TonB C-terminal" evidence="4">
    <location>
        <begin position="714"/>
        <end position="783"/>
    </location>
</feature>
<evidence type="ECO:0000313" key="6">
    <source>
        <dbReference type="Proteomes" id="UP001161390"/>
    </source>
</evidence>
<reference evidence="5" key="2">
    <citation type="submission" date="2023-01" db="EMBL/GenBank/DDBJ databases">
        <title>Draft genome sequence of Algimonas porphyrae strain NBRC 108216.</title>
        <authorList>
            <person name="Sun Q."/>
            <person name="Mori K."/>
        </authorList>
    </citation>
    <scope>NUCLEOTIDE SEQUENCE</scope>
    <source>
        <strain evidence="5">NBRC 108216</strain>
    </source>
</reference>
<feature type="region of interest" description="Disordered" evidence="2">
    <location>
        <begin position="165"/>
        <end position="194"/>
    </location>
</feature>
<feature type="region of interest" description="Disordered" evidence="2">
    <location>
        <begin position="367"/>
        <end position="413"/>
    </location>
</feature>
<reference evidence="5" key="1">
    <citation type="journal article" date="2014" name="Int. J. Syst. Evol. Microbiol.">
        <title>Complete genome of a new Firmicutes species belonging to the dominant human colonic microbiota ('Ruminococcus bicirculans') reveals two chromosomes and a selective capacity to utilize plant glucans.</title>
        <authorList>
            <consortium name="NISC Comparative Sequencing Program"/>
            <person name="Wegmann U."/>
            <person name="Louis P."/>
            <person name="Goesmann A."/>
            <person name="Henrissat B."/>
            <person name="Duncan S.H."/>
            <person name="Flint H.J."/>
        </authorList>
    </citation>
    <scope>NUCLEOTIDE SEQUENCE</scope>
    <source>
        <strain evidence="5">NBRC 108216</strain>
    </source>
</reference>
<gene>
    <name evidence="5" type="ORF">GCM10007854_07050</name>
</gene>
<feature type="compositionally biased region" description="Basic and acidic residues" evidence="2">
    <location>
        <begin position="379"/>
        <end position="388"/>
    </location>
</feature>
<feature type="region of interest" description="Disordered" evidence="2">
    <location>
        <begin position="206"/>
        <end position="240"/>
    </location>
</feature>
<feature type="compositionally biased region" description="Gly residues" evidence="2">
    <location>
        <begin position="285"/>
        <end position="304"/>
    </location>
</feature>
<comment type="caution">
    <text evidence="5">The sequence shown here is derived from an EMBL/GenBank/DDBJ whole genome shotgun (WGS) entry which is preliminary data.</text>
</comment>
<dbReference type="InterPro" id="IPR011990">
    <property type="entry name" value="TPR-like_helical_dom_sf"/>
</dbReference>
<evidence type="ECO:0000256" key="1">
    <source>
        <dbReference type="SAM" id="Coils"/>
    </source>
</evidence>
<keyword evidence="6" id="KW-1185">Reference proteome</keyword>
<evidence type="ECO:0000256" key="2">
    <source>
        <dbReference type="SAM" id="MobiDB-lite"/>
    </source>
</evidence>
<dbReference type="InterPro" id="IPR037682">
    <property type="entry name" value="TonB_C"/>
</dbReference>
<sequence length="804" mass="84691">MPYKSPLKSGRSIAAIALMIATGLAMPAAAQLSNVDLAKARAHFASAQAAFKSGNYSETLTALAKAEEISGETGARLLSLEARALYRMENYERALAVIDEFYASGPSDADKMPIDKILLDIDAKIEAERERKRADEAARLEAAIQAPFIVAENARKAEFLRSQPFNATSRLRKPGSDGSPGQSGSQGRAGAGGRVTRAVYPIPGIPNSLNIRAHNGDGTKGGNGSDASSGSNGRNGGRVRIRVREVPMEYTAPLGFIEVLDYDSREVLASGYWDFANTLQIDATGGDGGSGGRGGKGGTGGQGANGSYADRHSSIGGDGGPGGDGGDGGRGGNGGDGGAVRIEVVGSVAFKDTFLKNLNSNVNGGAAGSGGSAGSAGDGGRDGQDAGSRRAYRGPDGYKGRSGSSGRKGNKGTSTYTLVSAEEFQKRIDDKEAAEAAARAEADRLKRAAEAEAARLKRAAEAKAAAAAEAARLAEQARKERLSLVSNFVYAIPSGKTAFNQADSAKANDCAREFVKSAPENVDAAPCLRNGPIAPGEAQYSGYCNMRFTVDQQGHTRDIVATGCTESVFLNPSRAAINTWFYQPRVENGKIVERPGIENRIVFRMSDPDGSYVPESGQFTEYNVPDAVLDASLQRDLDEFKVAFESANLSRPDPGADLAALLRKPGATIPGLDYMGAVPKLTSNQIAFLVDGLNIETRDSEAVPVVRIPPILPRRADASGHCIYNLSVSAWGQVTTIDTVGCTERVFDRNAKQSLRKWVYQPARQGGKFVQSRDENVKITFKLTDERGRVIPEPSSWIEGSSGG</sequence>
<evidence type="ECO:0000259" key="4">
    <source>
        <dbReference type="Pfam" id="PF03544"/>
    </source>
</evidence>
<organism evidence="5 6">
    <name type="scientific">Algimonas porphyrae</name>
    <dbReference type="NCBI Taxonomy" id="1128113"/>
    <lineage>
        <taxon>Bacteria</taxon>
        <taxon>Pseudomonadati</taxon>
        <taxon>Pseudomonadota</taxon>
        <taxon>Alphaproteobacteria</taxon>
        <taxon>Maricaulales</taxon>
        <taxon>Robiginitomaculaceae</taxon>
        <taxon>Algimonas</taxon>
    </lineage>
</organism>
<dbReference type="Gene3D" id="1.25.40.10">
    <property type="entry name" value="Tetratricopeptide repeat domain"/>
    <property type="match status" value="1"/>
</dbReference>
<dbReference type="SUPFAM" id="SSF74653">
    <property type="entry name" value="TolA/TonB C-terminal domain"/>
    <property type="match status" value="2"/>
</dbReference>
<feature type="compositionally biased region" description="Low complexity" evidence="2">
    <location>
        <begin position="176"/>
        <end position="186"/>
    </location>
</feature>
<dbReference type="Proteomes" id="UP001161390">
    <property type="component" value="Unassembled WGS sequence"/>
</dbReference>
<protein>
    <recommendedName>
        <fullName evidence="4">TonB C-terminal domain-containing protein</fullName>
    </recommendedName>
</protein>
<evidence type="ECO:0000256" key="3">
    <source>
        <dbReference type="SAM" id="SignalP"/>
    </source>
</evidence>
<feature type="signal peptide" evidence="3">
    <location>
        <begin position="1"/>
        <end position="30"/>
    </location>
</feature>
<accession>A0ABQ5UYD6</accession>
<evidence type="ECO:0000313" key="5">
    <source>
        <dbReference type="EMBL" id="GLQ19750.1"/>
    </source>
</evidence>
<dbReference type="Gene3D" id="3.30.1150.10">
    <property type="match status" value="2"/>
</dbReference>
<feature type="region of interest" description="Disordered" evidence="2">
    <location>
        <begin position="284"/>
        <end position="337"/>
    </location>
</feature>
<dbReference type="SUPFAM" id="SSF48452">
    <property type="entry name" value="TPR-like"/>
    <property type="match status" value="1"/>
</dbReference>
<proteinExistence type="predicted"/>
<feature type="compositionally biased region" description="Gly residues" evidence="2">
    <location>
        <begin position="367"/>
        <end position="378"/>
    </location>
</feature>
<feature type="coiled-coil region" evidence="1">
    <location>
        <begin position="421"/>
        <end position="477"/>
    </location>
</feature>
<feature type="chain" id="PRO_5046652096" description="TonB C-terminal domain-containing protein" evidence="3">
    <location>
        <begin position="31"/>
        <end position="804"/>
    </location>
</feature>
<dbReference type="EMBL" id="BSNJ01000001">
    <property type="protein sequence ID" value="GLQ19750.1"/>
    <property type="molecule type" value="Genomic_DNA"/>
</dbReference>
<name>A0ABQ5UYD6_9PROT</name>
<keyword evidence="3" id="KW-0732">Signal</keyword>
<keyword evidence="1" id="KW-0175">Coiled coil</keyword>